<feature type="region of interest" description="Disordered" evidence="5">
    <location>
        <begin position="348"/>
        <end position="513"/>
    </location>
</feature>
<dbReference type="Pfam" id="PF00069">
    <property type="entry name" value="Pkinase"/>
    <property type="match status" value="1"/>
</dbReference>
<dbReference type="GO" id="GO:0005524">
    <property type="term" value="F:ATP binding"/>
    <property type="evidence" value="ECO:0007669"/>
    <property type="project" value="UniProtKB-UniRule"/>
</dbReference>
<feature type="compositionally biased region" description="Low complexity" evidence="5">
    <location>
        <begin position="1"/>
        <end position="11"/>
    </location>
</feature>
<dbReference type="EMBL" id="JBAMIC010000008">
    <property type="protein sequence ID" value="KAK7103842.1"/>
    <property type="molecule type" value="Genomic_DNA"/>
</dbReference>
<organism evidence="7 8">
    <name type="scientific">Littorina saxatilis</name>
    <dbReference type="NCBI Taxonomy" id="31220"/>
    <lineage>
        <taxon>Eukaryota</taxon>
        <taxon>Metazoa</taxon>
        <taxon>Spiralia</taxon>
        <taxon>Lophotrochozoa</taxon>
        <taxon>Mollusca</taxon>
        <taxon>Gastropoda</taxon>
        <taxon>Caenogastropoda</taxon>
        <taxon>Littorinimorpha</taxon>
        <taxon>Littorinoidea</taxon>
        <taxon>Littorinidae</taxon>
        <taxon>Littorina</taxon>
    </lineage>
</organism>
<dbReference type="PROSITE" id="PS00108">
    <property type="entry name" value="PROTEIN_KINASE_ST"/>
    <property type="match status" value="1"/>
</dbReference>
<feature type="domain" description="Protein kinase" evidence="6">
    <location>
        <begin position="41"/>
        <end position="343"/>
    </location>
</feature>
<dbReference type="CDD" id="cd14015">
    <property type="entry name" value="STKc_VRK"/>
    <property type="match status" value="1"/>
</dbReference>
<dbReference type="InterPro" id="IPR011009">
    <property type="entry name" value="Kinase-like_dom_sf"/>
</dbReference>
<dbReference type="Gene3D" id="1.10.510.10">
    <property type="entry name" value="Transferase(Phosphotransferase) domain 1"/>
    <property type="match status" value="1"/>
</dbReference>
<evidence type="ECO:0000259" key="6">
    <source>
        <dbReference type="PROSITE" id="PS50011"/>
    </source>
</evidence>
<feature type="region of interest" description="Disordered" evidence="5">
    <location>
        <begin position="518"/>
        <end position="537"/>
    </location>
</feature>
<proteinExistence type="predicted"/>
<feature type="compositionally biased region" description="Low complexity" evidence="5">
    <location>
        <begin position="400"/>
        <end position="411"/>
    </location>
</feature>
<comment type="caution">
    <text evidence="7">The sequence shown here is derived from an EMBL/GenBank/DDBJ whole genome shotgun (WGS) entry which is preliminary data.</text>
</comment>
<sequence length="537" mass="58013">MPRARAGSAGAKKGRGPKAHKLPEKFPPGEVLFQPSEKKTWLLGDVIGQGGFGLIYKASDMTAASPGADPDFVIKIEPQDNGPLFCELHFYQRCAKPDMIREWTKAKKLKYLGVPPFLGTGLHKKGDKQYRFLAMPRLGTDLQKLFEDNNRAFSEKTVYSVGLRMLDALEYIHEKGYCHGDIKAANILLGHSDVKGVDKGNQVYLVDYGLAYRFLVDDVHKEYKEDPKRAHDGTAEYTSRDAHNGVYPARRGDLEILGYCMLEWLAGKLPWSNDLNNKDRVRDLKMQYMNDVPGLMKACFGSGKCPEGVKKYLSNVSKLAYDKKPDYNQLRQLLCSGAQNEWTLGLSEGAKGTKRKNESEDLVSPKAQKVRGRSAPSPSQKPAGPKGSAAKGVKRKSDSGDMGSSSSSPEPSGEPDEITNGAAKAKRSKPAATNGKPKPSPAKKAKPAAPAKVAGTASASAVKIQGAAKRRGRPAKVTPGGSKSPAKKAVSSPSMAKVKARTPQKAAVVRRKRNKVAVTDSAVQTSPGFGLLANGGH</sequence>
<dbReference type="SUPFAM" id="SSF56112">
    <property type="entry name" value="Protein kinase-like (PK-like)"/>
    <property type="match status" value="1"/>
</dbReference>
<feature type="region of interest" description="Disordered" evidence="5">
    <location>
        <begin position="1"/>
        <end position="28"/>
    </location>
</feature>
<feature type="compositionally biased region" description="Low complexity" evidence="5">
    <location>
        <begin position="482"/>
        <end position="497"/>
    </location>
</feature>
<evidence type="ECO:0000256" key="3">
    <source>
        <dbReference type="ARBA" id="ARBA00022840"/>
    </source>
</evidence>
<reference evidence="7 8" key="1">
    <citation type="submission" date="2024-02" db="EMBL/GenBank/DDBJ databases">
        <title>Chromosome-scale genome assembly of the rough periwinkle Littorina saxatilis.</title>
        <authorList>
            <person name="De Jode A."/>
            <person name="Faria R."/>
            <person name="Formenti G."/>
            <person name="Sims Y."/>
            <person name="Smith T.P."/>
            <person name="Tracey A."/>
            <person name="Wood J.M.D."/>
            <person name="Zagrodzka Z.B."/>
            <person name="Johannesson K."/>
            <person name="Butlin R.K."/>
            <person name="Leder E.H."/>
        </authorList>
    </citation>
    <scope>NUCLEOTIDE SEQUENCE [LARGE SCALE GENOMIC DNA]</scope>
    <source>
        <strain evidence="7">Snail1</strain>
        <tissue evidence="7">Muscle</tissue>
    </source>
</reference>
<evidence type="ECO:0000313" key="8">
    <source>
        <dbReference type="Proteomes" id="UP001374579"/>
    </source>
</evidence>
<protein>
    <recommendedName>
        <fullName evidence="1">non-specific serine/threonine protein kinase</fullName>
        <ecNumber evidence="1">2.7.11.1</ecNumber>
    </recommendedName>
</protein>
<dbReference type="EC" id="2.7.11.1" evidence="1"/>
<dbReference type="InterPro" id="IPR008271">
    <property type="entry name" value="Ser/Thr_kinase_AS"/>
</dbReference>
<evidence type="ECO:0000313" key="7">
    <source>
        <dbReference type="EMBL" id="KAK7103842.1"/>
    </source>
</evidence>
<feature type="compositionally biased region" description="Basic residues" evidence="5">
    <location>
        <begin position="498"/>
        <end position="513"/>
    </location>
</feature>
<dbReference type="PROSITE" id="PS00107">
    <property type="entry name" value="PROTEIN_KINASE_ATP"/>
    <property type="match status" value="1"/>
</dbReference>
<dbReference type="PROSITE" id="PS50011">
    <property type="entry name" value="PROTEIN_KINASE_DOM"/>
    <property type="match status" value="1"/>
</dbReference>
<keyword evidence="3 4" id="KW-0067">ATP-binding</keyword>
<keyword evidence="8" id="KW-1185">Reference proteome</keyword>
<dbReference type="GO" id="GO:0004674">
    <property type="term" value="F:protein serine/threonine kinase activity"/>
    <property type="evidence" value="ECO:0007669"/>
    <property type="project" value="UniProtKB-EC"/>
</dbReference>
<dbReference type="PANTHER" id="PTHR11909">
    <property type="entry name" value="CASEIN KINASE-RELATED"/>
    <property type="match status" value="1"/>
</dbReference>
<dbReference type="Proteomes" id="UP001374579">
    <property type="component" value="Unassembled WGS sequence"/>
</dbReference>
<dbReference type="InterPro" id="IPR050235">
    <property type="entry name" value="CK1_Ser-Thr_kinase"/>
</dbReference>
<evidence type="ECO:0000256" key="4">
    <source>
        <dbReference type="PROSITE-ProRule" id="PRU10141"/>
    </source>
</evidence>
<feature type="binding site" evidence="4">
    <location>
        <position position="75"/>
    </location>
    <ligand>
        <name>ATP</name>
        <dbReference type="ChEBI" id="CHEBI:30616"/>
    </ligand>
</feature>
<feature type="compositionally biased region" description="Low complexity" evidence="5">
    <location>
        <begin position="447"/>
        <end position="463"/>
    </location>
</feature>
<accession>A0AAN9BE71</accession>
<name>A0AAN9BE71_9CAEN</name>
<evidence type="ECO:0000256" key="5">
    <source>
        <dbReference type="SAM" id="MobiDB-lite"/>
    </source>
</evidence>
<dbReference type="InterPro" id="IPR000719">
    <property type="entry name" value="Prot_kinase_dom"/>
</dbReference>
<keyword evidence="2 4" id="KW-0547">Nucleotide-binding</keyword>
<gene>
    <name evidence="7" type="ORF">V1264_018659</name>
</gene>
<evidence type="ECO:0000256" key="1">
    <source>
        <dbReference type="ARBA" id="ARBA00012513"/>
    </source>
</evidence>
<evidence type="ECO:0000256" key="2">
    <source>
        <dbReference type="ARBA" id="ARBA00022741"/>
    </source>
</evidence>
<dbReference type="SMART" id="SM00220">
    <property type="entry name" value="S_TKc"/>
    <property type="match status" value="1"/>
</dbReference>
<dbReference type="InterPro" id="IPR017441">
    <property type="entry name" value="Protein_kinase_ATP_BS"/>
</dbReference>
<dbReference type="AlphaFoldDB" id="A0AAN9BE71"/>